<dbReference type="PANTHER" id="PTHR11135:SF0">
    <property type="entry name" value="ELONGATOR COMPLEX PROTEIN 3"/>
    <property type="match status" value="1"/>
</dbReference>
<evidence type="ECO:0000256" key="4">
    <source>
        <dbReference type="ARBA" id="ARBA00022723"/>
    </source>
</evidence>
<dbReference type="InterPro" id="IPR058240">
    <property type="entry name" value="rSAM_sf"/>
</dbReference>
<dbReference type="GO" id="GO:0005737">
    <property type="term" value="C:cytoplasm"/>
    <property type="evidence" value="ECO:0007669"/>
    <property type="project" value="TreeGrafter"/>
</dbReference>
<dbReference type="AlphaFoldDB" id="A0A0W8F8U5"/>
<dbReference type="PANTHER" id="PTHR11135">
    <property type="entry name" value="HISTONE ACETYLTRANSFERASE-RELATED"/>
    <property type="match status" value="1"/>
</dbReference>
<gene>
    <name evidence="8" type="ORF">ASZ90_013042</name>
</gene>
<evidence type="ECO:0000256" key="2">
    <source>
        <dbReference type="ARBA" id="ARBA00022485"/>
    </source>
</evidence>
<keyword evidence="6" id="KW-0411">Iron-sulfur</keyword>
<keyword evidence="5" id="KW-0408">Iron</keyword>
<keyword evidence="4" id="KW-0479">Metal-binding</keyword>
<dbReference type="GO" id="GO:0003824">
    <property type="term" value="F:catalytic activity"/>
    <property type="evidence" value="ECO:0007669"/>
    <property type="project" value="InterPro"/>
</dbReference>
<dbReference type="GO" id="GO:0002926">
    <property type="term" value="P:tRNA wobble base 5-methoxycarbonylmethyl-2-thiouridinylation"/>
    <property type="evidence" value="ECO:0007669"/>
    <property type="project" value="TreeGrafter"/>
</dbReference>
<dbReference type="SUPFAM" id="SSF102114">
    <property type="entry name" value="Radical SAM enzymes"/>
    <property type="match status" value="1"/>
</dbReference>
<dbReference type="PIRSF" id="PIRSF004954">
    <property type="entry name" value="Radical_SAM"/>
    <property type="match status" value="1"/>
</dbReference>
<dbReference type="InterPro" id="IPR007197">
    <property type="entry name" value="rSAM"/>
</dbReference>
<organism evidence="8">
    <name type="scientific">hydrocarbon metagenome</name>
    <dbReference type="NCBI Taxonomy" id="938273"/>
    <lineage>
        <taxon>unclassified sequences</taxon>
        <taxon>metagenomes</taxon>
        <taxon>ecological metagenomes</taxon>
    </lineage>
</organism>
<sequence>MTRSEERRDPRRPVSVWRSQDLVDGRPAQALTMILRTVGCRWNRCTMCGYASEGAPASAEDLIVQFESAMEKCSPEVTVVKIYTSGSFLDSEEMPAGARVEILRRLENAGIEKLIIETRPEYVNPDAVEECLSHLQTEFAMGLESANDLIREHLIRKGFLFQDFVRASEMVHGQGGGVKAYLLLKPPFLTEGQAMRDAISSARAARPYADIISLNLCNVQRNTVVERMWEKGEYRPPWLWSALEVLKSSPGPIICDPVGAGTRRGPHNCGQCDATLAEAIRKHDLTQDARSFDDLHCQCKEAWQKLMELEEQSFGTPLC</sequence>
<comment type="caution">
    <text evidence="8">The sequence shown here is derived from an EMBL/GenBank/DDBJ whole genome shotgun (WGS) entry which is preliminary data.</text>
</comment>
<dbReference type="InterPro" id="IPR005909">
    <property type="entry name" value="RaSEA"/>
</dbReference>
<accession>A0A0W8F8U5</accession>
<dbReference type="CDD" id="cd01335">
    <property type="entry name" value="Radical_SAM"/>
    <property type="match status" value="1"/>
</dbReference>
<evidence type="ECO:0000313" key="8">
    <source>
        <dbReference type="EMBL" id="KUG17276.1"/>
    </source>
</evidence>
<dbReference type="NCBIfam" id="TIGR01210">
    <property type="entry name" value="archaeosine biosynthesis radical SAM protein RaSEA"/>
    <property type="match status" value="1"/>
</dbReference>
<dbReference type="Pfam" id="PF04055">
    <property type="entry name" value="Radical_SAM"/>
    <property type="match status" value="1"/>
</dbReference>
<feature type="domain" description="Elp3/MiaA/NifB-like radical SAM core" evidence="7">
    <location>
        <begin position="30"/>
        <end position="248"/>
    </location>
</feature>
<name>A0A0W8F8U5_9ZZZZ</name>
<dbReference type="GO" id="GO:0046872">
    <property type="term" value="F:metal ion binding"/>
    <property type="evidence" value="ECO:0007669"/>
    <property type="project" value="UniProtKB-KW"/>
</dbReference>
<keyword evidence="3" id="KW-0949">S-adenosyl-L-methionine</keyword>
<evidence type="ECO:0000256" key="3">
    <source>
        <dbReference type="ARBA" id="ARBA00022691"/>
    </source>
</evidence>
<keyword evidence="2" id="KW-0004">4Fe-4S</keyword>
<dbReference type="InterPro" id="IPR006638">
    <property type="entry name" value="Elp3/MiaA/NifB-like_rSAM"/>
</dbReference>
<dbReference type="SMART" id="SM00729">
    <property type="entry name" value="Elp3"/>
    <property type="match status" value="1"/>
</dbReference>
<dbReference type="SFLD" id="SFLDS00029">
    <property type="entry name" value="Radical_SAM"/>
    <property type="match status" value="1"/>
</dbReference>
<dbReference type="InterPro" id="IPR039661">
    <property type="entry name" value="ELP3"/>
</dbReference>
<evidence type="ECO:0000259" key="7">
    <source>
        <dbReference type="SMART" id="SM00729"/>
    </source>
</evidence>
<evidence type="ECO:0000256" key="6">
    <source>
        <dbReference type="ARBA" id="ARBA00023014"/>
    </source>
</evidence>
<evidence type="ECO:0000256" key="5">
    <source>
        <dbReference type="ARBA" id="ARBA00023004"/>
    </source>
</evidence>
<comment type="cofactor">
    <cofactor evidence="1">
        <name>[4Fe-4S] cluster</name>
        <dbReference type="ChEBI" id="CHEBI:49883"/>
    </cofactor>
</comment>
<protein>
    <submittedName>
        <fullName evidence="8">Putative fe-s oxidoreductase</fullName>
    </submittedName>
</protein>
<proteinExistence type="predicted"/>
<evidence type="ECO:0000256" key="1">
    <source>
        <dbReference type="ARBA" id="ARBA00001966"/>
    </source>
</evidence>
<dbReference type="GO" id="GO:0051539">
    <property type="term" value="F:4 iron, 4 sulfur cluster binding"/>
    <property type="evidence" value="ECO:0007669"/>
    <property type="project" value="UniProtKB-KW"/>
</dbReference>
<reference evidence="8" key="1">
    <citation type="journal article" date="2015" name="Proc. Natl. Acad. Sci. U.S.A.">
        <title>Networks of energetic and metabolic interactions define dynamics in microbial communities.</title>
        <authorList>
            <person name="Embree M."/>
            <person name="Liu J.K."/>
            <person name="Al-Bassam M.M."/>
            <person name="Zengler K."/>
        </authorList>
    </citation>
    <scope>NUCLEOTIDE SEQUENCE</scope>
</reference>
<dbReference type="EMBL" id="LNQE01001453">
    <property type="protein sequence ID" value="KUG17276.1"/>
    <property type="molecule type" value="Genomic_DNA"/>
</dbReference>